<reference evidence="1" key="1">
    <citation type="submission" date="2015-12" db="EMBL/GenBank/DDBJ databases">
        <title>Gene expression during late stages of embryo sac development: a critical building block for successful pollen-pistil interactions.</title>
        <authorList>
            <person name="Liu Y."/>
            <person name="Joly V."/>
            <person name="Sabar M."/>
            <person name="Matton D.P."/>
        </authorList>
    </citation>
    <scope>NUCLEOTIDE SEQUENCE</scope>
</reference>
<organism evidence="1">
    <name type="scientific">Solanum chacoense</name>
    <name type="common">Chaco potato</name>
    <dbReference type="NCBI Taxonomy" id="4108"/>
    <lineage>
        <taxon>Eukaryota</taxon>
        <taxon>Viridiplantae</taxon>
        <taxon>Streptophyta</taxon>
        <taxon>Embryophyta</taxon>
        <taxon>Tracheophyta</taxon>
        <taxon>Spermatophyta</taxon>
        <taxon>Magnoliopsida</taxon>
        <taxon>eudicotyledons</taxon>
        <taxon>Gunneridae</taxon>
        <taxon>Pentapetalae</taxon>
        <taxon>asterids</taxon>
        <taxon>lamiids</taxon>
        <taxon>Solanales</taxon>
        <taxon>Solanaceae</taxon>
        <taxon>Solanoideae</taxon>
        <taxon>Solaneae</taxon>
        <taxon>Solanum</taxon>
    </lineage>
</organism>
<protein>
    <submittedName>
        <fullName evidence="1">Putative ovule protein</fullName>
    </submittedName>
</protein>
<dbReference type="EMBL" id="GEDG01030413">
    <property type="protein sequence ID" value="JAP11948.1"/>
    <property type="molecule type" value="Transcribed_RNA"/>
</dbReference>
<accession>A0A0V0GUZ5</accession>
<sequence length="64" mass="7804">MYFLGKKYINNTHLAETNHVPFVSFTHKGIRCRKSELYLLFLRVWKFQQWQSAKFMNFSDLSKE</sequence>
<evidence type="ECO:0000313" key="1">
    <source>
        <dbReference type="EMBL" id="JAP11948.1"/>
    </source>
</evidence>
<dbReference type="AlphaFoldDB" id="A0A0V0GUZ5"/>
<name>A0A0V0GUZ5_SOLCH</name>
<proteinExistence type="predicted"/>